<protein>
    <recommendedName>
        <fullName evidence="1">F-box domain-containing protein</fullName>
    </recommendedName>
</protein>
<dbReference type="RefSeq" id="XP_022576545.1">
    <property type="nucleotide sequence ID" value="XM_022720922.1"/>
</dbReference>
<sequence length="335" mass="38809">MTTLTDLPFQILELIASNLSEFTIKSFSLVSKKCRAVSEPEIFRTIKITYSEFDFNMLEELSKSPLAAYVKILHYDVSELFDPVIQDWDYFTSCVYTPQEYAKDYTDFCWNLRGNGFAYKAIYTYFQRLIADQQAIMEERKDIHAFMESLPRLIDLKCIKLSFTGEHENQLLWFSNRLFVDSWHSFAVHFEAVLRGMISAKWNGLTIQSLEIHGMPFRSAHESSNILEIAEQGLALVRNFKLVNSPGLLDLMSAVTLPCLQRFEITDCWLLGSKLIRFLEAHDGIVQHVEFYRINLFYERFTPGTRSSSCARTFWELVTETGNTVKVESLVITPI</sequence>
<keyword evidence="3" id="KW-1185">Reference proteome</keyword>
<evidence type="ECO:0000313" key="3">
    <source>
        <dbReference type="Proteomes" id="UP000184188"/>
    </source>
</evidence>
<dbReference type="PROSITE" id="PS50181">
    <property type="entry name" value="FBOX"/>
    <property type="match status" value="1"/>
</dbReference>
<accession>A0A1L9S4E9</accession>
<dbReference type="Pfam" id="PF00646">
    <property type="entry name" value="F-box"/>
    <property type="match status" value="1"/>
</dbReference>
<dbReference type="VEuPathDB" id="FungiDB:ASPZODRAFT_105859"/>
<dbReference type="OrthoDB" id="4510091at2759"/>
<name>A0A1L9S4E9_9EURO</name>
<gene>
    <name evidence="2" type="ORF">ASPZODRAFT_105859</name>
</gene>
<organism evidence="2 3">
    <name type="scientific">Penicilliopsis zonata CBS 506.65</name>
    <dbReference type="NCBI Taxonomy" id="1073090"/>
    <lineage>
        <taxon>Eukaryota</taxon>
        <taxon>Fungi</taxon>
        <taxon>Dikarya</taxon>
        <taxon>Ascomycota</taxon>
        <taxon>Pezizomycotina</taxon>
        <taxon>Eurotiomycetes</taxon>
        <taxon>Eurotiomycetidae</taxon>
        <taxon>Eurotiales</taxon>
        <taxon>Aspergillaceae</taxon>
        <taxon>Penicilliopsis</taxon>
    </lineage>
</organism>
<reference evidence="3" key="1">
    <citation type="journal article" date="2017" name="Genome Biol.">
        <title>Comparative genomics reveals high biological diversity and specific adaptations in the industrially and medically important fungal genus Aspergillus.</title>
        <authorList>
            <person name="de Vries R.P."/>
            <person name="Riley R."/>
            <person name="Wiebenga A."/>
            <person name="Aguilar-Osorio G."/>
            <person name="Amillis S."/>
            <person name="Uchima C.A."/>
            <person name="Anderluh G."/>
            <person name="Asadollahi M."/>
            <person name="Askin M."/>
            <person name="Barry K."/>
            <person name="Battaglia E."/>
            <person name="Bayram O."/>
            <person name="Benocci T."/>
            <person name="Braus-Stromeyer S.A."/>
            <person name="Caldana C."/>
            <person name="Canovas D."/>
            <person name="Cerqueira G.C."/>
            <person name="Chen F."/>
            <person name="Chen W."/>
            <person name="Choi C."/>
            <person name="Clum A."/>
            <person name="Dos Santos R.A."/>
            <person name="Damasio A.R."/>
            <person name="Diallinas G."/>
            <person name="Emri T."/>
            <person name="Fekete E."/>
            <person name="Flipphi M."/>
            <person name="Freyberg S."/>
            <person name="Gallo A."/>
            <person name="Gournas C."/>
            <person name="Habgood R."/>
            <person name="Hainaut M."/>
            <person name="Harispe M.L."/>
            <person name="Henrissat B."/>
            <person name="Hilden K.S."/>
            <person name="Hope R."/>
            <person name="Hossain A."/>
            <person name="Karabika E."/>
            <person name="Karaffa L."/>
            <person name="Karanyi Z."/>
            <person name="Krasevec N."/>
            <person name="Kuo A."/>
            <person name="Kusch H."/>
            <person name="LaButti K."/>
            <person name="Lagendijk E.L."/>
            <person name="Lapidus A."/>
            <person name="Levasseur A."/>
            <person name="Lindquist E."/>
            <person name="Lipzen A."/>
            <person name="Logrieco A.F."/>
            <person name="MacCabe A."/>
            <person name="Maekelae M.R."/>
            <person name="Malavazi I."/>
            <person name="Melin P."/>
            <person name="Meyer V."/>
            <person name="Mielnichuk N."/>
            <person name="Miskei M."/>
            <person name="Molnar A.P."/>
            <person name="Mule G."/>
            <person name="Ngan C.Y."/>
            <person name="Orejas M."/>
            <person name="Orosz E."/>
            <person name="Ouedraogo J.P."/>
            <person name="Overkamp K.M."/>
            <person name="Park H.-S."/>
            <person name="Perrone G."/>
            <person name="Piumi F."/>
            <person name="Punt P.J."/>
            <person name="Ram A.F."/>
            <person name="Ramon A."/>
            <person name="Rauscher S."/>
            <person name="Record E."/>
            <person name="Riano-Pachon D.M."/>
            <person name="Robert V."/>
            <person name="Roehrig J."/>
            <person name="Ruller R."/>
            <person name="Salamov A."/>
            <person name="Salih N.S."/>
            <person name="Samson R.A."/>
            <person name="Sandor E."/>
            <person name="Sanguinetti M."/>
            <person name="Schuetze T."/>
            <person name="Sepcic K."/>
            <person name="Shelest E."/>
            <person name="Sherlock G."/>
            <person name="Sophianopoulou V."/>
            <person name="Squina F.M."/>
            <person name="Sun H."/>
            <person name="Susca A."/>
            <person name="Todd R.B."/>
            <person name="Tsang A."/>
            <person name="Unkles S.E."/>
            <person name="van de Wiele N."/>
            <person name="van Rossen-Uffink D."/>
            <person name="Oliveira J.V."/>
            <person name="Vesth T.C."/>
            <person name="Visser J."/>
            <person name="Yu J.-H."/>
            <person name="Zhou M."/>
            <person name="Andersen M.R."/>
            <person name="Archer D.B."/>
            <person name="Baker S.E."/>
            <person name="Benoit I."/>
            <person name="Brakhage A.A."/>
            <person name="Braus G.H."/>
            <person name="Fischer R."/>
            <person name="Frisvad J.C."/>
            <person name="Goldman G.H."/>
            <person name="Houbraken J."/>
            <person name="Oakley B."/>
            <person name="Pocsi I."/>
            <person name="Scazzocchio C."/>
            <person name="Seiboth B."/>
            <person name="vanKuyk P.A."/>
            <person name="Wortman J."/>
            <person name="Dyer P.S."/>
            <person name="Grigoriev I.V."/>
        </authorList>
    </citation>
    <scope>NUCLEOTIDE SEQUENCE [LARGE SCALE GENOMIC DNA]</scope>
    <source>
        <strain evidence="3">CBS 506.65</strain>
    </source>
</reference>
<feature type="domain" description="F-box" evidence="1">
    <location>
        <begin position="1"/>
        <end position="46"/>
    </location>
</feature>
<dbReference type="Proteomes" id="UP000184188">
    <property type="component" value="Unassembled WGS sequence"/>
</dbReference>
<evidence type="ECO:0000259" key="1">
    <source>
        <dbReference type="PROSITE" id="PS50181"/>
    </source>
</evidence>
<dbReference type="STRING" id="1073090.A0A1L9S4E9"/>
<dbReference type="AlphaFoldDB" id="A0A1L9S4E9"/>
<dbReference type="InterPro" id="IPR001810">
    <property type="entry name" value="F-box_dom"/>
</dbReference>
<dbReference type="GeneID" id="34607387"/>
<evidence type="ECO:0000313" key="2">
    <source>
        <dbReference type="EMBL" id="OJJ42035.1"/>
    </source>
</evidence>
<proteinExistence type="predicted"/>
<dbReference type="EMBL" id="KV878372">
    <property type="protein sequence ID" value="OJJ42035.1"/>
    <property type="molecule type" value="Genomic_DNA"/>
</dbReference>